<gene>
    <name evidence="1" type="ORF">SERLADRAFT_479258</name>
</gene>
<dbReference type="EMBL" id="GL945443">
    <property type="protein sequence ID" value="EGO19626.1"/>
    <property type="molecule type" value="Genomic_DNA"/>
</dbReference>
<protein>
    <submittedName>
        <fullName evidence="1">Uncharacterized protein</fullName>
    </submittedName>
</protein>
<accession>F8PBI8</accession>
<evidence type="ECO:0000313" key="1">
    <source>
        <dbReference type="EMBL" id="EGO19626.1"/>
    </source>
</evidence>
<dbReference type="GeneID" id="18821324"/>
<dbReference type="KEGG" id="sla:SERLADRAFT_479258"/>
<dbReference type="RefSeq" id="XP_007323759.1">
    <property type="nucleotide sequence ID" value="XM_007323697.1"/>
</dbReference>
<organism>
    <name type="scientific">Serpula lacrymans var. lacrymans (strain S7.9)</name>
    <name type="common">Dry rot fungus</name>
    <dbReference type="NCBI Taxonomy" id="578457"/>
    <lineage>
        <taxon>Eukaryota</taxon>
        <taxon>Fungi</taxon>
        <taxon>Dikarya</taxon>
        <taxon>Basidiomycota</taxon>
        <taxon>Agaricomycotina</taxon>
        <taxon>Agaricomycetes</taxon>
        <taxon>Agaricomycetidae</taxon>
        <taxon>Boletales</taxon>
        <taxon>Coniophorineae</taxon>
        <taxon>Serpulaceae</taxon>
        <taxon>Serpula</taxon>
    </lineage>
</organism>
<name>F8PBI8_SERL9</name>
<dbReference type="AlphaFoldDB" id="F8PBI8"/>
<reference evidence="1" key="1">
    <citation type="submission" date="2011-04" db="EMBL/GenBank/DDBJ databases">
        <title>Evolution of plant cell wall degrading machinery underlies the functional diversity of forest fungi.</title>
        <authorList>
            <consortium name="US DOE Joint Genome Institute (JGI-PGF)"/>
            <person name="Eastwood D.C."/>
            <person name="Floudas D."/>
            <person name="Binder M."/>
            <person name="Majcherczyk A."/>
            <person name="Schneider P."/>
            <person name="Aerts A."/>
            <person name="Asiegbu F.O."/>
            <person name="Baker S.E."/>
            <person name="Barry K."/>
            <person name="Bendiksby M."/>
            <person name="Blumentritt M."/>
            <person name="Coutinho P.M."/>
            <person name="Cullen D."/>
            <person name="Cullen D."/>
            <person name="Gathman A."/>
            <person name="Goodell B."/>
            <person name="Henrissat B."/>
            <person name="Ihrmark K."/>
            <person name="Kauserud H."/>
            <person name="Kohler A."/>
            <person name="LaButti K."/>
            <person name="Lapidus A."/>
            <person name="Lavin J.L."/>
            <person name="Lee Y.-H."/>
            <person name="Lindquist E."/>
            <person name="Lilly W."/>
            <person name="Lucas S."/>
            <person name="Morin E."/>
            <person name="Murat C."/>
            <person name="Oguiza J.A."/>
            <person name="Park J."/>
            <person name="Pisabarro A.G."/>
            <person name="Riley R."/>
            <person name="Rosling A."/>
            <person name="Salamov A."/>
            <person name="Schmidt O."/>
            <person name="Schmutz J."/>
            <person name="Skrede I."/>
            <person name="Stenlid J."/>
            <person name="Wiebenga A."/>
            <person name="Xie X."/>
            <person name="Kues U."/>
            <person name="Hibbett D.S."/>
            <person name="Hoffmeister D."/>
            <person name="Hogberg N."/>
            <person name="Martin F."/>
            <person name="Grigoriev I.V."/>
            <person name="Watkinson S.C."/>
        </authorList>
    </citation>
    <scope>NUCLEOTIDE SEQUENCE</scope>
    <source>
        <strain evidence="1">S7.9</strain>
    </source>
</reference>
<dbReference type="Proteomes" id="UP000008064">
    <property type="component" value="Unassembled WGS sequence"/>
</dbReference>
<dbReference type="HOGENOM" id="CLU_2028148_0_0_1"/>
<sequence>MVTVRLKISHSSFMSVLAYIPRSSLQWHIEITIYSIGHISRLLLVWTSVQAPGKLFWSDRYYMSDLACGLFDPHYVSAASALVTPLWARQSSIISFGHSSCAALICEQSLSYPRTKIVVVMR</sequence>
<proteinExistence type="predicted"/>